<dbReference type="NCBIfam" id="TIGR00229">
    <property type="entry name" value="sensory_box"/>
    <property type="match status" value="1"/>
</dbReference>
<keyword evidence="2" id="KW-0812">Transmembrane</keyword>
<dbReference type="Pfam" id="PF08448">
    <property type="entry name" value="PAS_4"/>
    <property type="match status" value="1"/>
</dbReference>
<dbReference type="InterPro" id="IPR001633">
    <property type="entry name" value="EAL_dom"/>
</dbReference>
<reference evidence="6" key="2">
    <citation type="submission" date="2020-09" db="EMBL/GenBank/DDBJ databases">
        <authorList>
            <person name="Sun Q."/>
            <person name="Zhou Y."/>
        </authorList>
    </citation>
    <scope>NUCLEOTIDE SEQUENCE</scope>
    <source>
        <strain evidence="6">CGMCC 1.15360</strain>
    </source>
</reference>
<dbReference type="EMBL" id="BMIP01000005">
    <property type="protein sequence ID" value="GGD74284.1"/>
    <property type="molecule type" value="Genomic_DNA"/>
</dbReference>
<dbReference type="InterPro" id="IPR052155">
    <property type="entry name" value="Biofilm_reg_signaling"/>
</dbReference>
<feature type="domain" description="EAL" evidence="4">
    <location>
        <begin position="541"/>
        <end position="792"/>
    </location>
</feature>
<accession>A0A917DWW9</accession>
<evidence type="ECO:0000256" key="1">
    <source>
        <dbReference type="SAM" id="MobiDB-lite"/>
    </source>
</evidence>
<dbReference type="Gene3D" id="3.20.20.450">
    <property type="entry name" value="EAL domain"/>
    <property type="match status" value="1"/>
</dbReference>
<dbReference type="InterPro" id="IPR035919">
    <property type="entry name" value="EAL_sf"/>
</dbReference>
<feature type="transmembrane region" description="Helical" evidence="2">
    <location>
        <begin position="125"/>
        <end position="142"/>
    </location>
</feature>
<dbReference type="CDD" id="cd01948">
    <property type="entry name" value="EAL"/>
    <property type="match status" value="1"/>
</dbReference>
<dbReference type="SUPFAM" id="SSF141868">
    <property type="entry name" value="EAL domain-like"/>
    <property type="match status" value="1"/>
</dbReference>
<dbReference type="PANTHER" id="PTHR44757:SF10">
    <property type="entry name" value="MEMBRANE PROTEIN"/>
    <property type="match status" value="1"/>
</dbReference>
<dbReference type="InterPro" id="IPR043128">
    <property type="entry name" value="Rev_trsase/Diguanyl_cyclase"/>
</dbReference>
<comment type="caution">
    <text evidence="6">The sequence shown here is derived from an EMBL/GenBank/DDBJ whole genome shotgun (WGS) entry which is preliminary data.</text>
</comment>
<dbReference type="SMART" id="SM00052">
    <property type="entry name" value="EAL"/>
    <property type="match status" value="1"/>
</dbReference>
<dbReference type="CDD" id="cd00130">
    <property type="entry name" value="PAS"/>
    <property type="match status" value="1"/>
</dbReference>
<dbReference type="InterPro" id="IPR000014">
    <property type="entry name" value="PAS"/>
</dbReference>
<reference evidence="6" key="1">
    <citation type="journal article" date="2014" name="Int. J. Syst. Evol. Microbiol.">
        <title>Complete genome sequence of Corynebacterium casei LMG S-19264T (=DSM 44701T), isolated from a smear-ripened cheese.</title>
        <authorList>
            <consortium name="US DOE Joint Genome Institute (JGI-PGF)"/>
            <person name="Walter F."/>
            <person name="Albersmeier A."/>
            <person name="Kalinowski J."/>
            <person name="Ruckert C."/>
        </authorList>
    </citation>
    <scope>NUCLEOTIDE SEQUENCE</scope>
    <source>
        <strain evidence="6">CGMCC 1.15360</strain>
    </source>
</reference>
<keyword evidence="2" id="KW-1133">Transmembrane helix</keyword>
<dbReference type="InterPro" id="IPR029787">
    <property type="entry name" value="Nucleotide_cyclase"/>
</dbReference>
<organism evidence="6 7">
    <name type="scientific">Croceicoccus mobilis</name>
    <dbReference type="NCBI Taxonomy" id="1703339"/>
    <lineage>
        <taxon>Bacteria</taxon>
        <taxon>Pseudomonadati</taxon>
        <taxon>Pseudomonadota</taxon>
        <taxon>Alphaproteobacteria</taxon>
        <taxon>Sphingomonadales</taxon>
        <taxon>Erythrobacteraceae</taxon>
        <taxon>Croceicoccus</taxon>
    </lineage>
</organism>
<keyword evidence="2" id="KW-0472">Membrane</keyword>
<feature type="domain" description="GGDEF" evidence="5">
    <location>
        <begin position="399"/>
        <end position="532"/>
    </location>
</feature>
<feature type="transmembrane region" description="Helical" evidence="2">
    <location>
        <begin position="60"/>
        <end position="78"/>
    </location>
</feature>
<protein>
    <submittedName>
        <fullName evidence="6">GGDEF domain-containing protein</fullName>
    </submittedName>
</protein>
<dbReference type="InterPro" id="IPR035965">
    <property type="entry name" value="PAS-like_dom_sf"/>
</dbReference>
<dbReference type="InterPro" id="IPR000160">
    <property type="entry name" value="GGDEF_dom"/>
</dbReference>
<dbReference type="AlphaFoldDB" id="A0A917DWW9"/>
<evidence type="ECO:0000259" key="4">
    <source>
        <dbReference type="PROSITE" id="PS50883"/>
    </source>
</evidence>
<evidence type="ECO:0000313" key="6">
    <source>
        <dbReference type="EMBL" id="GGD74284.1"/>
    </source>
</evidence>
<dbReference type="SUPFAM" id="SSF55073">
    <property type="entry name" value="Nucleotide cyclase"/>
    <property type="match status" value="1"/>
</dbReference>
<feature type="transmembrane region" description="Helical" evidence="2">
    <location>
        <begin position="84"/>
        <end position="104"/>
    </location>
</feature>
<dbReference type="InterPro" id="IPR013656">
    <property type="entry name" value="PAS_4"/>
</dbReference>
<dbReference type="Pfam" id="PF00563">
    <property type="entry name" value="EAL"/>
    <property type="match status" value="1"/>
</dbReference>
<evidence type="ECO:0000256" key="2">
    <source>
        <dbReference type="SAM" id="Phobius"/>
    </source>
</evidence>
<dbReference type="Proteomes" id="UP000612349">
    <property type="component" value="Unassembled WGS sequence"/>
</dbReference>
<dbReference type="PANTHER" id="PTHR44757">
    <property type="entry name" value="DIGUANYLATE CYCLASE DGCP"/>
    <property type="match status" value="1"/>
</dbReference>
<evidence type="ECO:0000313" key="7">
    <source>
        <dbReference type="Proteomes" id="UP000612349"/>
    </source>
</evidence>
<dbReference type="PROSITE" id="PS50113">
    <property type="entry name" value="PAC"/>
    <property type="match status" value="1"/>
</dbReference>
<dbReference type="CDD" id="cd01949">
    <property type="entry name" value="GGDEF"/>
    <property type="match status" value="1"/>
</dbReference>
<dbReference type="Gene3D" id="3.30.70.270">
    <property type="match status" value="1"/>
</dbReference>
<feature type="transmembrane region" description="Helical" evidence="2">
    <location>
        <begin position="154"/>
        <end position="171"/>
    </location>
</feature>
<dbReference type="PROSITE" id="PS50887">
    <property type="entry name" value="GGDEF"/>
    <property type="match status" value="1"/>
</dbReference>
<feature type="domain" description="PAC" evidence="3">
    <location>
        <begin position="313"/>
        <end position="367"/>
    </location>
</feature>
<dbReference type="SMART" id="SM00267">
    <property type="entry name" value="GGDEF"/>
    <property type="match status" value="1"/>
</dbReference>
<sequence>MFSLARKEGRKGHSSADHDSAPVRNARGRSGGGLMSVFGFGGAQPPKLVGLQYAALARSATLRFGVFVGAAIPAITFWEDSAGIWLAGGWFGLVFMLAAALLRLERGFIDAERRTLSKEEQRTHIATVGLAGMLWAGPMLAFPDAMASGNAPQYAVMALLIGVFVLALSVVPRAALTFVGIFGVAGTTAMALAGDISGTIAELAYSLVVAAGAMSLSRLYLRLRLTEANLAEKQETVSLLLHEFEENSADWLWQVDASRRVRGVSPRFAHALMMEPREADGQPLLRLIAGEGWESGALPSSLRDLAERLKRRESFSNMMVRVSMGGRTRWWELSGTPKHDEHGQFSGFRGVGSDVTEQRESAEKIAQLARYDQLTGLPNRMMLTEALGTALQRAEQWRTRCAFLMIDLDRFKAVNDTLGHQIGDKLLAQVSRRLRVLMGQHDTCGRLGGDEFAVVMADVNDREAVDRMAHAIIDVLSKPYDVDHHTLYVGASVGSAVGPRDARTVETLMRNADLALYRSKDEGGGSHFAYEPQMHAHAEERRKLEFALRHALERDELELAYQPVVDAETEEVLSFEALMRWNSAEFGRVSPAKFIPIAEDTRLIVPIGEWALRRACDEAARWPSNIRVAVNVSAEQMLDANFASTVVSALASSGLAPERLELEVTESIFLRDGGAAQNTLNQIQTLGCGIALDDFGTGYSSLGYLRNNRFTTIKIDRSFVTGAAKDSPESLAIIRAVVAMCDALGMETTAEGVESERELERIRQLGCTKIQGFLFGRPMGALEASALLESRTERRIA</sequence>
<evidence type="ECO:0000259" key="3">
    <source>
        <dbReference type="PROSITE" id="PS50113"/>
    </source>
</evidence>
<dbReference type="PROSITE" id="PS50883">
    <property type="entry name" value="EAL"/>
    <property type="match status" value="1"/>
</dbReference>
<dbReference type="InterPro" id="IPR000700">
    <property type="entry name" value="PAS-assoc_C"/>
</dbReference>
<name>A0A917DWW9_9SPHN</name>
<gene>
    <name evidence="6" type="ORF">GCM10010990_24910</name>
</gene>
<dbReference type="Gene3D" id="3.30.450.20">
    <property type="entry name" value="PAS domain"/>
    <property type="match status" value="1"/>
</dbReference>
<dbReference type="NCBIfam" id="TIGR00254">
    <property type="entry name" value="GGDEF"/>
    <property type="match status" value="1"/>
</dbReference>
<dbReference type="SUPFAM" id="SSF55785">
    <property type="entry name" value="PYP-like sensor domain (PAS domain)"/>
    <property type="match status" value="1"/>
</dbReference>
<feature type="region of interest" description="Disordered" evidence="1">
    <location>
        <begin position="1"/>
        <end position="25"/>
    </location>
</feature>
<dbReference type="Pfam" id="PF00990">
    <property type="entry name" value="GGDEF"/>
    <property type="match status" value="1"/>
</dbReference>
<proteinExistence type="predicted"/>
<evidence type="ECO:0000259" key="5">
    <source>
        <dbReference type="PROSITE" id="PS50887"/>
    </source>
</evidence>
<feature type="transmembrane region" description="Helical" evidence="2">
    <location>
        <begin position="178"/>
        <end position="197"/>
    </location>
</feature>
<keyword evidence="7" id="KW-1185">Reference proteome</keyword>